<dbReference type="EMBL" id="DS022302">
    <property type="protein sequence ID" value="OAJ38901.1"/>
    <property type="molecule type" value="Genomic_DNA"/>
</dbReference>
<comment type="similarity">
    <text evidence="2">Belongs to the MGR2 family.</text>
</comment>
<keyword evidence="5 6" id="KW-0472">Membrane</keyword>
<dbReference type="Pfam" id="PF10247">
    <property type="entry name" value="Romo1"/>
    <property type="match status" value="1"/>
</dbReference>
<keyword evidence="3 6" id="KW-0812">Transmembrane</keyword>
<dbReference type="GO" id="GO:0005744">
    <property type="term" value="C:TIM23 mitochondrial import inner membrane translocase complex"/>
    <property type="evidence" value="ECO:0007669"/>
    <property type="project" value="TreeGrafter"/>
</dbReference>
<evidence type="ECO:0000256" key="6">
    <source>
        <dbReference type="SAM" id="Phobius"/>
    </source>
</evidence>
<dbReference type="STRING" id="403673.A0A177WHS4"/>
<dbReference type="PANTHER" id="PTHR28525">
    <property type="entry name" value="REACTIVE OXYGEN SPECIES MODULATOR 1"/>
    <property type="match status" value="1"/>
</dbReference>
<evidence type="ECO:0000256" key="2">
    <source>
        <dbReference type="ARBA" id="ARBA00007839"/>
    </source>
</evidence>
<reference evidence="7 8" key="1">
    <citation type="submission" date="2006-10" db="EMBL/GenBank/DDBJ databases">
        <title>The Genome Sequence of Batrachochytrium dendrobatidis JEL423.</title>
        <authorList>
            <consortium name="The Broad Institute Genome Sequencing Platform"/>
            <person name="Birren B."/>
            <person name="Lander E."/>
            <person name="Galagan J."/>
            <person name="Cuomo C."/>
            <person name="Devon K."/>
            <person name="Jaffe D."/>
            <person name="Butler J."/>
            <person name="Alvarez P."/>
            <person name="Gnerre S."/>
            <person name="Grabherr M."/>
            <person name="Kleber M."/>
            <person name="Mauceli E."/>
            <person name="Brockman W."/>
            <person name="Young S."/>
            <person name="LaButti K."/>
            <person name="Sykes S."/>
            <person name="DeCaprio D."/>
            <person name="Crawford M."/>
            <person name="Koehrsen M."/>
            <person name="Engels R."/>
            <person name="Montgomery P."/>
            <person name="Pearson M."/>
            <person name="Howarth C."/>
            <person name="Larson L."/>
            <person name="White J."/>
            <person name="O'Leary S."/>
            <person name="Kodira C."/>
            <person name="Zeng Q."/>
            <person name="Yandava C."/>
            <person name="Alvarado L."/>
            <person name="Longcore J."/>
            <person name="James T."/>
        </authorList>
    </citation>
    <scope>NUCLEOTIDE SEQUENCE [LARGE SCALE GENOMIC DNA]</scope>
    <source>
        <strain evidence="7 8">JEL423</strain>
    </source>
</reference>
<organism evidence="7 8">
    <name type="scientific">Batrachochytrium dendrobatidis (strain JEL423)</name>
    <dbReference type="NCBI Taxonomy" id="403673"/>
    <lineage>
        <taxon>Eukaryota</taxon>
        <taxon>Fungi</taxon>
        <taxon>Fungi incertae sedis</taxon>
        <taxon>Chytridiomycota</taxon>
        <taxon>Chytridiomycota incertae sedis</taxon>
        <taxon>Chytridiomycetes</taxon>
        <taxon>Rhizophydiales</taxon>
        <taxon>Rhizophydiales incertae sedis</taxon>
        <taxon>Batrachochytrium</taxon>
    </lineage>
</organism>
<dbReference type="InterPro" id="IPR018450">
    <property type="entry name" value="Romo1/Mgr2"/>
</dbReference>
<proteinExistence type="inferred from homology"/>
<dbReference type="GO" id="GO:0045039">
    <property type="term" value="P:protein insertion into mitochondrial inner membrane"/>
    <property type="evidence" value="ECO:0007669"/>
    <property type="project" value="TreeGrafter"/>
</dbReference>
<feature type="transmembrane region" description="Helical" evidence="6">
    <location>
        <begin position="16"/>
        <end position="36"/>
    </location>
</feature>
<reference evidence="7 8" key="2">
    <citation type="submission" date="2016-05" db="EMBL/GenBank/DDBJ databases">
        <title>Lineage-specific infection strategies underlie the spectrum of fungal disease in amphibians.</title>
        <authorList>
            <person name="Cuomo C.A."/>
            <person name="Farrer R.A."/>
            <person name="James T."/>
            <person name="Longcore J."/>
            <person name="Birren B."/>
        </authorList>
    </citation>
    <scope>NUCLEOTIDE SEQUENCE [LARGE SCALE GENOMIC DNA]</scope>
    <source>
        <strain evidence="7 8">JEL423</strain>
    </source>
</reference>
<evidence type="ECO:0000313" key="8">
    <source>
        <dbReference type="Proteomes" id="UP000077115"/>
    </source>
</evidence>
<gene>
    <name evidence="7" type="ORF">BDEG_22795</name>
</gene>
<dbReference type="AlphaFoldDB" id="A0A177WHS4"/>
<dbReference type="OrthoDB" id="5409308at2759"/>
<dbReference type="PANTHER" id="PTHR28525:SF1">
    <property type="entry name" value="REACTIVE OXYGEN SPECIES MODULATOR 1"/>
    <property type="match status" value="1"/>
</dbReference>
<evidence type="ECO:0000256" key="1">
    <source>
        <dbReference type="ARBA" id="ARBA00004370"/>
    </source>
</evidence>
<evidence type="ECO:0000256" key="3">
    <source>
        <dbReference type="ARBA" id="ARBA00022692"/>
    </source>
</evidence>
<dbReference type="GO" id="GO:0030150">
    <property type="term" value="P:protein import into mitochondrial matrix"/>
    <property type="evidence" value="ECO:0007669"/>
    <property type="project" value="TreeGrafter"/>
</dbReference>
<evidence type="ECO:0000256" key="4">
    <source>
        <dbReference type="ARBA" id="ARBA00022989"/>
    </source>
</evidence>
<protein>
    <submittedName>
        <fullName evidence="7">Uncharacterized protein</fullName>
    </submittedName>
</protein>
<dbReference type="Proteomes" id="UP000077115">
    <property type="component" value="Unassembled WGS sequence"/>
</dbReference>
<dbReference type="VEuPathDB" id="FungiDB:BDEG_22795"/>
<comment type="subcellular location">
    <subcellularLocation>
        <location evidence="1">Membrane</location>
    </subcellularLocation>
</comment>
<feature type="transmembrane region" description="Helical" evidence="6">
    <location>
        <begin position="56"/>
        <end position="73"/>
    </location>
</feature>
<name>A0A177WHS4_BATDL</name>
<keyword evidence="4 6" id="KW-1133">Transmembrane helix</keyword>
<sequence length="113" mass="12442">MVDRAALNQWFEKAKMGFLMGATVGMTTGFIYGSYFVLTVGPPPGKSYVQSVGKHMLQQGSMLGFFLSIGSLLRNEEMSLANTAHPASRLPITILPPIQSQKLESIRQQHKDL</sequence>
<evidence type="ECO:0000313" key="7">
    <source>
        <dbReference type="EMBL" id="OAJ38901.1"/>
    </source>
</evidence>
<accession>A0A177WHS4</accession>
<evidence type="ECO:0000256" key="5">
    <source>
        <dbReference type="ARBA" id="ARBA00023136"/>
    </source>
</evidence>
<dbReference type="SMART" id="SM01378">
    <property type="entry name" value="Romo1"/>
    <property type="match status" value="1"/>
</dbReference>